<dbReference type="OMA" id="GYEPINE"/>
<dbReference type="Proteomes" id="UP000015100">
    <property type="component" value="Unassembled WGS sequence"/>
</dbReference>
<dbReference type="EMBL" id="AQGS01000153">
    <property type="protein sequence ID" value="EPS41755.1"/>
    <property type="molecule type" value="Genomic_DNA"/>
</dbReference>
<evidence type="ECO:0000313" key="3">
    <source>
        <dbReference type="Proteomes" id="UP000015100"/>
    </source>
</evidence>
<feature type="compositionally biased region" description="Basic residues" evidence="1">
    <location>
        <begin position="96"/>
        <end position="110"/>
    </location>
</feature>
<gene>
    <name evidence="2" type="ORF">H072_4267</name>
</gene>
<dbReference type="AlphaFoldDB" id="S8AFC2"/>
<name>S8AFC2_DACHA</name>
<dbReference type="HOGENOM" id="CLU_2183329_0_0_1"/>
<feature type="region of interest" description="Disordered" evidence="1">
    <location>
        <begin position="88"/>
        <end position="110"/>
    </location>
</feature>
<protein>
    <submittedName>
        <fullName evidence="2">Uncharacterized protein</fullName>
    </submittedName>
</protein>
<dbReference type="OrthoDB" id="5373915at2759"/>
<feature type="region of interest" description="Disordered" evidence="1">
    <location>
        <begin position="31"/>
        <end position="57"/>
    </location>
</feature>
<sequence>MGFKSFFSVSFIYKRFVNKIKSIISSIIFGRKKKDRSKKKEKKEKGSGSSFGAKFGLGKKKEEPMMAAPLVSEKGLIGNKGYAQIGEFSNEPVQEKKKKRNPMHKFKKMF</sequence>
<feature type="compositionally biased region" description="Basic residues" evidence="1">
    <location>
        <begin position="31"/>
        <end position="42"/>
    </location>
</feature>
<feature type="compositionally biased region" description="Low complexity" evidence="1">
    <location>
        <begin position="47"/>
        <end position="56"/>
    </location>
</feature>
<evidence type="ECO:0000313" key="2">
    <source>
        <dbReference type="EMBL" id="EPS41755.1"/>
    </source>
</evidence>
<accession>S8AFC2</accession>
<evidence type="ECO:0000256" key="1">
    <source>
        <dbReference type="SAM" id="MobiDB-lite"/>
    </source>
</evidence>
<reference evidence="3" key="2">
    <citation type="submission" date="2013-04" db="EMBL/GenBank/DDBJ databases">
        <title>Genomic mechanisms accounting for the adaptation to parasitism in nematode-trapping fungi.</title>
        <authorList>
            <person name="Ahren D.G."/>
        </authorList>
    </citation>
    <scope>NUCLEOTIDE SEQUENCE [LARGE SCALE GENOMIC DNA]</scope>
    <source>
        <strain evidence="3">CBS 200.50</strain>
    </source>
</reference>
<keyword evidence="3" id="KW-1185">Reference proteome</keyword>
<proteinExistence type="predicted"/>
<reference evidence="2 3" key="1">
    <citation type="journal article" date="2013" name="PLoS Genet.">
        <title>Genomic mechanisms accounting for the adaptation to parasitism in nematode-trapping fungi.</title>
        <authorList>
            <person name="Meerupati T."/>
            <person name="Andersson K.M."/>
            <person name="Friman E."/>
            <person name="Kumar D."/>
            <person name="Tunlid A."/>
            <person name="Ahren D."/>
        </authorList>
    </citation>
    <scope>NUCLEOTIDE SEQUENCE [LARGE SCALE GENOMIC DNA]</scope>
    <source>
        <strain evidence="2 3">CBS 200.50</strain>
    </source>
</reference>
<comment type="caution">
    <text evidence="2">The sequence shown here is derived from an EMBL/GenBank/DDBJ whole genome shotgun (WGS) entry which is preliminary data.</text>
</comment>
<organism evidence="2 3">
    <name type="scientific">Dactylellina haptotyla (strain CBS 200.50)</name>
    <name type="common">Nematode-trapping fungus</name>
    <name type="synonym">Monacrosporium haptotylum</name>
    <dbReference type="NCBI Taxonomy" id="1284197"/>
    <lineage>
        <taxon>Eukaryota</taxon>
        <taxon>Fungi</taxon>
        <taxon>Dikarya</taxon>
        <taxon>Ascomycota</taxon>
        <taxon>Pezizomycotina</taxon>
        <taxon>Orbiliomycetes</taxon>
        <taxon>Orbiliales</taxon>
        <taxon>Orbiliaceae</taxon>
        <taxon>Dactylellina</taxon>
    </lineage>
</organism>